<dbReference type="InterPro" id="IPR008972">
    <property type="entry name" value="Cupredoxin"/>
</dbReference>
<dbReference type="STRING" id="933084.A0A067QEG4"/>
<dbReference type="AlphaFoldDB" id="A0A067QEG4"/>
<accession>A0A067QEG4</accession>
<dbReference type="Gene3D" id="2.60.40.420">
    <property type="entry name" value="Cupredoxins - blue copper proteins"/>
    <property type="match status" value="1"/>
</dbReference>
<feature type="compositionally biased region" description="Low complexity" evidence="1">
    <location>
        <begin position="141"/>
        <end position="163"/>
    </location>
</feature>
<dbReference type="OrthoDB" id="1921208at2759"/>
<protein>
    <recommendedName>
        <fullName evidence="5">Phytocyanin domain-containing protein</fullName>
    </recommendedName>
</protein>
<dbReference type="InParanoid" id="A0A067QEG4"/>
<evidence type="ECO:0000256" key="1">
    <source>
        <dbReference type="SAM" id="MobiDB-lite"/>
    </source>
</evidence>
<name>A0A067QEG4_9AGAM</name>
<feature type="chain" id="PRO_5001648050" description="Phytocyanin domain-containing protein" evidence="2">
    <location>
        <begin position="19"/>
        <end position="194"/>
    </location>
</feature>
<organism evidence="3 4">
    <name type="scientific">Jaapia argillacea MUCL 33604</name>
    <dbReference type="NCBI Taxonomy" id="933084"/>
    <lineage>
        <taxon>Eukaryota</taxon>
        <taxon>Fungi</taxon>
        <taxon>Dikarya</taxon>
        <taxon>Basidiomycota</taxon>
        <taxon>Agaricomycotina</taxon>
        <taxon>Agaricomycetes</taxon>
        <taxon>Agaricomycetidae</taxon>
        <taxon>Jaapiales</taxon>
        <taxon>Jaapiaceae</taxon>
        <taxon>Jaapia</taxon>
    </lineage>
</organism>
<feature type="signal peptide" evidence="2">
    <location>
        <begin position="1"/>
        <end position="18"/>
    </location>
</feature>
<evidence type="ECO:0000313" key="4">
    <source>
        <dbReference type="Proteomes" id="UP000027265"/>
    </source>
</evidence>
<feature type="region of interest" description="Disordered" evidence="1">
    <location>
        <begin position="141"/>
        <end position="172"/>
    </location>
</feature>
<dbReference type="EMBL" id="KL197713">
    <property type="protein sequence ID" value="KDQ60981.1"/>
    <property type="molecule type" value="Genomic_DNA"/>
</dbReference>
<dbReference type="HOGENOM" id="CLU_053381_4_2_1"/>
<evidence type="ECO:0000313" key="3">
    <source>
        <dbReference type="EMBL" id="KDQ60981.1"/>
    </source>
</evidence>
<evidence type="ECO:0000256" key="2">
    <source>
        <dbReference type="SAM" id="SignalP"/>
    </source>
</evidence>
<gene>
    <name evidence="3" type="ORF">JAAARDRAFT_55712</name>
</gene>
<dbReference type="PANTHER" id="PTHR34883:SF15">
    <property type="entry name" value="EXTRACELLULAR SERINE-RICH PROTEIN"/>
    <property type="match status" value="1"/>
</dbReference>
<proteinExistence type="predicted"/>
<dbReference type="PANTHER" id="PTHR34883">
    <property type="entry name" value="SERINE-RICH PROTEIN, PUTATIVE-RELATED-RELATED"/>
    <property type="match status" value="1"/>
</dbReference>
<evidence type="ECO:0008006" key="5">
    <source>
        <dbReference type="Google" id="ProtNLM"/>
    </source>
</evidence>
<reference evidence="4" key="1">
    <citation type="journal article" date="2014" name="Proc. Natl. Acad. Sci. U.S.A.">
        <title>Extensive sampling of basidiomycete genomes demonstrates inadequacy of the white-rot/brown-rot paradigm for wood decay fungi.</title>
        <authorList>
            <person name="Riley R."/>
            <person name="Salamov A.A."/>
            <person name="Brown D.W."/>
            <person name="Nagy L.G."/>
            <person name="Floudas D."/>
            <person name="Held B.W."/>
            <person name="Levasseur A."/>
            <person name="Lombard V."/>
            <person name="Morin E."/>
            <person name="Otillar R."/>
            <person name="Lindquist E.A."/>
            <person name="Sun H."/>
            <person name="LaButti K.M."/>
            <person name="Schmutz J."/>
            <person name="Jabbour D."/>
            <person name="Luo H."/>
            <person name="Baker S.E."/>
            <person name="Pisabarro A.G."/>
            <person name="Walton J.D."/>
            <person name="Blanchette R.A."/>
            <person name="Henrissat B."/>
            <person name="Martin F."/>
            <person name="Cullen D."/>
            <person name="Hibbett D.S."/>
            <person name="Grigoriev I.V."/>
        </authorList>
    </citation>
    <scope>NUCLEOTIDE SEQUENCE [LARGE SCALE GENOMIC DNA]</scope>
    <source>
        <strain evidence="4">MUCL 33604</strain>
    </source>
</reference>
<keyword evidence="4" id="KW-1185">Reference proteome</keyword>
<dbReference type="CDD" id="cd00920">
    <property type="entry name" value="Cupredoxin"/>
    <property type="match status" value="1"/>
</dbReference>
<dbReference type="Proteomes" id="UP000027265">
    <property type="component" value="Unassembled WGS sequence"/>
</dbReference>
<sequence length="194" mass="19626">MRFSFPVLAAAILPVALGATFNVTIGAGGQLRYSPETVTAAAGDIVNFIFHPSSHSATQSTFNQPCVPLASGFSSGFMPVASETGVLPMFQVTVNDTTPIWVHCEQTGHCRSGMVFAINPPASPDPESFSAFQALAMSGQTASATSPGSSSTTSGSSSTTSTGYPQKTASGASKQSATEILGGLVGAMLVAAVL</sequence>
<keyword evidence="2" id="KW-0732">Signal</keyword>
<dbReference type="SUPFAM" id="SSF49503">
    <property type="entry name" value="Cupredoxins"/>
    <property type="match status" value="1"/>
</dbReference>
<dbReference type="InterPro" id="IPR052953">
    <property type="entry name" value="Ser-rich/MCO-related"/>
</dbReference>